<dbReference type="PROSITE" id="PS00856">
    <property type="entry name" value="GUANYLATE_KINASE_1"/>
    <property type="match status" value="1"/>
</dbReference>
<feature type="domain" description="Guanylate kinase-like" evidence="4">
    <location>
        <begin position="1"/>
        <end position="201"/>
    </location>
</feature>
<keyword evidence="2" id="KW-0808">Transferase</keyword>
<dbReference type="SMART" id="SM00072">
    <property type="entry name" value="GuKc"/>
    <property type="match status" value="1"/>
</dbReference>
<evidence type="ECO:0000313" key="5">
    <source>
        <dbReference type="EMBL" id="KAA6384206.1"/>
    </source>
</evidence>
<dbReference type="InterPro" id="IPR020590">
    <property type="entry name" value="Guanylate_kinase_CS"/>
</dbReference>
<evidence type="ECO:0000256" key="3">
    <source>
        <dbReference type="ARBA" id="ARBA00022777"/>
    </source>
</evidence>
<evidence type="ECO:0000256" key="1">
    <source>
        <dbReference type="ARBA" id="ARBA00005790"/>
    </source>
</evidence>
<dbReference type="SUPFAM" id="SSF52540">
    <property type="entry name" value="P-loop containing nucleoside triphosphate hydrolases"/>
    <property type="match status" value="1"/>
</dbReference>
<dbReference type="GO" id="GO:0004385">
    <property type="term" value="F:GMP kinase activity"/>
    <property type="evidence" value="ECO:0007669"/>
    <property type="project" value="TreeGrafter"/>
</dbReference>
<proteinExistence type="inferred from homology"/>
<dbReference type="Gene3D" id="3.30.63.10">
    <property type="entry name" value="Guanylate Kinase phosphate binding domain"/>
    <property type="match status" value="1"/>
</dbReference>
<dbReference type="PROSITE" id="PS50052">
    <property type="entry name" value="GUANYLATE_KINASE_2"/>
    <property type="match status" value="1"/>
</dbReference>
<dbReference type="AlphaFoldDB" id="A0A5J4VPF6"/>
<feature type="non-terminal residue" evidence="5">
    <location>
        <position position="1"/>
    </location>
</feature>
<comment type="similarity">
    <text evidence="1">Belongs to the guanylate kinase family.</text>
</comment>
<organism evidence="5 6">
    <name type="scientific">Streblomastix strix</name>
    <dbReference type="NCBI Taxonomy" id="222440"/>
    <lineage>
        <taxon>Eukaryota</taxon>
        <taxon>Metamonada</taxon>
        <taxon>Preaxostyla</taxon>
        <taxon>Oxymonadida</taxon>
        <taxon>Streblomastigidae</taxon>
        <taxon>Streblomastix</taxon>
    </lineage>
</organism>
<reference evidence="5 6" key="1">
    <citation type="submission" date="2019-03" db="EMBL/GenBank/DDBJ databases">
        <title>Single cell metagenomics reveals metabolic interactions within the superorganism composed of flagellate Streblomastix strix and complex community of Bacteroidetes bacteria on its surface.</title>
        <authorList>
            <person name="Treitli S.C."/>
            <person name="Kolisko M."/>
            <person name="Husnik F."/>
            <person name="Keeling P."/>
            <person name="Hampl V."/>
        </authorList>
    </citation>
    <scope>NUCLEOTIDE SEQUENCE [LARGE SCALE GENOMIC DNA]</scope>
    <source>
        <strain evidence="5">ST1C</strain>
    </source>
</reference>
<dbReference type="GO" id="GO:0005829">
    <property type="term" value="C:cytosol"/>
    <property type="evidence" value="ECO:0007669"/>
    <property type="project" value="TreeGrafter"/>
</dbReference>
<dbReference type="CDD" id="cd00071">
    <property type="entry name" value="GMPK"/>
    <property type="match status" value="1"/>
</dbReference>
<dbReference type="EMBL" id="SNRW01005869">
    <property type="protein sequence ID" value="KAA6384206.1"/>
    <property type="molecule type" value="Genomic_DNA"/>
</dbReference>
<sequence>GAGKSTIIQRIMNCIPNTFGFSVSHTTRQPREGEQHGIQYFFVSKEEYDQLIKENAFVEHAEVHGNCYGTSKAALDRVTAGDASSQVGKICILDIDIQGCKQIKQRSDIHPLFIRVRVEIEELKKRLEKRGTETAESLETRLANARGELAVITVDDSTSSQKKDIPPVSHLHQNQPFFDLEVDNVREGVDGIIACARQIVQFLEDRGILLKRKEGGREISNVDLIV</sequence>
<dbReference type="PANTHER" id="PTHR23117">
    <property type="entry name" value="GUANYLATE KINASE-RELATED"/>
    <property type="match status" value="1"/>
</dbReference>
<protein>
    <submittedName>
        <fullName evidence="5">Guanylate kinase</fullName>
    </submittedName>
</protein>
<dbReference type="Gene3D" id="3.40.50.300">
    <property type="entry name" value="P-loop containing nucleotide triphosphate hydrolases"/>
    <property type="match status" value="1"/>
</dbReference>
<dbReference type="InterPro" id="IPR008144">
    <property type="entry name" value="Guanylate_kin-like_dom"/>
</dbReference>
<gene>
    <name evidence="5" type="ORF">EZS28_020264</name>
</gene>
<dbReference type="OrthoDB" id="6334211at2759"/>
<dbReference type="InterPro" id="IPR027417">
    <property type="entry name" value="P-loop_NTPase"/>
</dbReference>
<dbReference type="FunFam" id="3.30.63.10:FF:000002">
    <property type="entry name" value="Guanylate kinase 1"/>
    <property type="match status" value="1"/>
</dbReference>
<dbReference type="PANTHER" id="PTHR23117:SF13">
    <property type="entry name" value="GUANYLATE KINASE"/>
    <property type="match status" value="1"/>
</dbReference>
<evidence type="ECO:0000259" key="4">
    <source>
        <dbReference type="PROSITE" id="PS50052"/>
    </source>
</evidence>
<dbReference type="Pfam" id="PF00625">
    <property type="entry name" value="Guanylate_kin"/>
    <property type="match status" value="1"/>
</dbReference>
<comment type="caution">
    <text evidence="5">The sequence shown here is derived from an EMBL/GenBank/DDBJ whole genome shotgun (WGS) entry which is preliminary data.</text>
</comment>
<evidence type="ECO:0000313" key="6">
    <source>
        <dbReference type="Proteomes" id="UP000324800"/>
    </source>
</evidence>
<dbReference type="InterPro" id="IPR008145">
    <property type="entry name" value="GK/Ca_channel_bsu"/>
</dbReference>
<evidence type="ECO:0000256" key="2">
    <source>
        <dbReference type="ARBA" id="ARBA00022679"/>
    </source>
</evidence>
<keyword evidence="3 5" id="KW-0418">Kinase</keyword>
<name>A0A5J4VPF6_9EUKA</name>
<dbReference type="Proteomes" id="UP000324800">
    <property type="component" value="Unassembled WGS sequence"/>
</dbReference>
<accession>A0A5J4VPF6</accession>